<evidence type="ECO:0000256" key="4">
    <source>
        <dbReference type="ARBA" id="ARBA00022679"/>
    </source>
</evidence>
<keyword evidence="3 7" id="KW-0328">Glycosyltransferase</keyword>
<evidence type="ECO:0000256" key="3">
    <source>
        <dbReference type="ARBA" id="ARBA00022676"/>
    </source>
</evidence>
<accession>A0ABY3VJE4</accession>
<evidence type="ECO:0000313" key="7">
    <source>
        <dbReference type="EMBL" id="UMB67552.1"/>
    </source>
</evidence>
<keyword evidence="8" id="KW-1185">Reference proteome</keyword>
<evidence type="ECO:0000259" key="6">
    <source>
        <dbReference type="Pfam" id="PF00535"/>
    </source>
</evidence>
<dbReference type="Gene3D" id="3.90.550.10">
    <property type="entry name" value="Spore Coat Polysaccharide Biosynthesis Protein SpsA, Chain A"/>
    <property type="match status" value="1"/>
</dbReference>
<feature type="domain" description="Glycosyltransferase 2-like" evidence="6">
    <location>
        <begin position="7"/>
        <end position="112"/>
    </location>
</feature>
<dbReference type="PANTHER" id="PTHR43179">
    <property type="entry name" value="RHAMNOSYLTRANSFERASE WBBL"/>
    <property type="match status" value="1"/>
</dbReference>
<comment type="pathway">
    <text evidence="1">Cell wall biogenesis; cell wall polysaccharide biosynthesis.</text>
</comment>
<organism evidence="7 8">
    <name type="scientific">Mycobacterium paraterrae</name>
    <dbReference type="NCBI Taxonomy" id="577492"/>
    <lineage>
        <taxon>Bacteria</taxon>
        <taxon>Bacillati</taxon>
        <taxon>Actinomycetota</taxon>
        <taxon>Actinomycetes</taxon>
        <taxon>Mycobacteriales</taxon>
        <taxon>Mycobacteriaceae</taxon>
        <taxon>Mycobacterium</taxon>
    </lineage>
</organism>
<dbReference type="RefSeq" id="WP_240258014.1">
    <property type="nucleotide sequence ID" value="NZ_CP092488.2"/>
</dbReference>
<name>A0ABY3VJE4_9MYCO</name>
<comment type="similarity">
    <text evidence="2">Belongs to the glycosyltransferase 2 family.</text>
</comment>
<keyword evidence="4 7" id="KW-0808">Transferase</keyword>
<evidence type="ECO:0000256" key="1">
    <source>
        <dbReference type="ARBA" id="ARBA00004776"/>
    </source>
</evidence>
<dbReference type="EC" id="2.4.-.-" evidence="7"/>
<dbReference type="Pfam" id="PF00535">
    <property type="entry name" value="Glycos_transf_2"/>
    <property type="match status" value="1"/>
</dbReference>
<reference evidence="7" key="1">
    <citation type="submission" date="2022-08" db="EMBL/GenBank/DDBJ databases">
        <title>Whole genome sequencing of non-tuberculosis mycobacteria type-strains.</title>
        <authorList>
            <person name="Igarashi Y."/>
            <person name="Osugi A."/>
            <person name="Mitarai S."/>
        </authorList>
    </citation>
    <scope>NUCLEOTIDE SEQUENCE</scope>
    <source>
        <strain evidence="7">DSM 45127</strain>
    </source>
</reference>
<keyword evidence="5" id="KW-0961">Cell wall biogenesis/degradation</keyword>
<evidence type="ECO:0000313" key="8">
    <source>
        <dbReference type="Proteomes" id="UP001055336"/>
    </source>
</evidence>
<evidence type="ECO:0000256" key="2">
    <source>
        <dbReference type="ARBA" id="ARBA00006739"/>
    </source>
</evidence>
<proteinExistence type="inferred from homology"/>
<dbReference type="CDD" id="cd00761">
    <property type="entry name" value="Glyco_tranf_GTA_type"/>
    <property type="match status" value="1"/>
</dbReference>
<dbReference type="SUPFAM" id="SSF53448">
    <property type="entry name" value="Nucleotide-diphospho-sugar transferases"/>
    <property type="match status" value="1"/>
</dbReference>
<dbReference type="Proteomes" id="UP001055336">
    <property type="component" value="Chromosome"/>
</dbReference>
<evidence type="ECO:0000256" key="5">
    <source>
        <dbReference type="ARBA" id="ARBA00023316"/>
    </source>
</evidence>
<gene>
    <name evidence="7" type="ORF">MKK62_13575</name>
</gene>
<sequence>MPVVAAVPNYNMGQHLRELIPQLLAQNYERILVLDDASTDSSVDVVRGFGDDVQLVRSPQNRGAGANRNQVIDHVGDGTLIHFVDADMELKTAGTPEVARELAERYRRDGVGMIGGLVSRVDGSQEYCNYGAAFSVWGNFTSNVPRLVDHWRHRPRLAGTVHRVAGPMAPGWPSLLDEPIPRPAFWLHEGNLLVYSDVFKGVGGYDPALRSHEAQDLAIRLHNKGIGRQFDPGIRVVHHHIDVRGKNRRKWESSATRYLIRKHGMARFLVGS</sequence>
<dbReference type="EMBL" id="CP092488">
    <property type="protein sequence ID" value="UMB67552.1"/>
    <property type="molecule type" value="Genomic_DNA"/>
</dbReference>
<protein>
    <submittedName>
        <fullName evidence="7">Glycosyltransferase</fullName>
        <ecNumber evidence="7">2.4.-.-</ecNumber>
    </submittedName>
</protein>
<dbReference type="GO" id="GO:0016757">
    <property type="term" value="F:glycosyltransferase activity"/>
    <property type="evidence" value="ECO:0007669"/>
    <property type="project" value="UniProtKB-KW"/>
</dbReference>
<dbReference type="InterPro" id="IPR001173">
    <property type="entry name" value="Glyco_trans_2-like"/>
</dbReference>
<dbReference type="PANTHER" id="PTHR43179:SF12">
    <property type="entry name" value="GALACTOFURANOSYLTRANSFERASE GLFT2"/>
    <property type="match status" value="1"/>
</dbReference>
<dbReference type="InterPro" id="IPR029044">
    <property type="entry name" value="Nucleotide-diphossugar_trans"/>
</dbReference>